<dbReference type="GO" id="GO:0016567">
    <property type="term" value="P:protein ubiquitination"/>
    <property type="evidence" value="ECO:0007669"/>
    <property type="project" value="InterPro"/>
</dbReference>
<dbReference type="eggNOG" id="KOG1987">
    <property type="taxonomic scope" value="Eukaryota"/>
</dbReference>
<name>A0A0D9WAN0_9ORYZ</name>
<dbReference type="Gramene" id="LPERR04G23790.1">
    <property type="protein sequence ID" value="LPERR04G23790.1"/>
    <property type="gene ID" value="LPERR04G23790"/>
</dbReference>
<dbReference type="EnsemblPlants" id="LPERR04G23790.1">
    <property type="protein sequence ID" value="LPERR04G23790.1"/>
    <property type="gene ID" value="LPERR04G23790"/>
</dbReference>
<dbReference type="PANTHER" id="PTHR26379:SF284">
    <property type="entry name" value="BTB DOMAIN-CONTAINING PROTEIN"/>
    <property type="match status" value="1"/>
</dbReference>
<dbReference type="InterPro" id="IPR011333">
    <property type="entry name" value="SKP1/BTB/POZ_sf"/>
</dbReference>
<proteinExistence type="predicted"/>
<dbReference type="Pfam" id="PF00651">
    <property type="entry name" value="BTB"/>
    <property type="match status" value="1"/>
</dbReference>
<dbReference type="Gene3D" id="3.30.710.10">
    <property type="entry name" value="Potassium Channel Kv1.1, Chain A"/>
    <property type="match status" value="1"/>
</dbReference>
<dbReference type="InterPro" id="IPR000210">
    <property type="entry name" value="BTB/POZ_dom"/>
</dbReference>
<reference evidence="4" key="2">
    <citation type="submission" date="2013-12" db="EMBL/GenBank/DDBJ databases">
        <authorList>
            <person name="Yu Y."/>
            <person name="Lee S."/>
            <person name="de Baynast K."/>
            <person name="Wissotski M."/>
            <person name="Liu L."/>
            <person name="Talag J."/>
            <person name="Goicoechea J."/>
            <person name="Angelova A."/>
            <person name="Jetty R."/>
            <person name="Kudrna D."/>
            <person name="Golser W."/>
            <person name="Rivera L."/>
            <person name="Zhang J."/>
            <person name="Wing R."/>
        </authorList>
    </citation>
    <scope>NUCLEOTIDE SEQUENCE</scope>
</reference>
<evidence type="ECO:0000313" key="4">
    <source>
        <dbReference type="Proteomes" id="UP000032180"/>
    </source>
</evidence>
<dbReference type="PROSITE" id="PS50097">
    <property type="entry name" value="BTB"/>
    <property type="match status" value="1"/>
</dbReference>
<keyword evidence="4" id="KW-1185">Reference proteome</keyword>
<evidence type="ECO:0000259" key="2">
    <source>
        <dbReference type="PROSITE" id="PS50097"/>
    </source>
</evidence>
<dbReference type="PANTHER" id="PTHR26379">
    <property type="entry name" value="BTB/POZ AND MATH DOMAIN-CONTAINING PROTEIN 1"/>
    <property type="match status" value="1"/>
</dbReference>
<protein>
    <recommendedName>
        <fullName evidence="2">BTB domain-containing protein</fullName>
    </recommendedName>
</protein>
<dbReference type="InterPro" id="IPR045005">
    <property type="entry name" value="BPM1-6"/>
</dbReference>
<dbReference type="SMART" id="SM00225">
    <property type="entry name" value="BTB"/>
    <property type="match status" value="1"/>
</dbReference>
<accession>A0A0D9WAN0</accession>
<dbReference type="HOGENOM" id="CLU_004253_2_3_1"/>
<dbReference type="Proteomes" id="UP000032180">
    <property type="component" value="Chromosome 4"/>
</dbReference>
<organism evidence="3 4">
    <name type="scientific">Leersia perrieri</name>
    <dbReference type="NCBI Taxonomy" id="77586"/>
    <lineage>
        <taxon>Eukaryota</taxon>
        <taxon>Viridiplantae</taxon>
        <taxon>Streptophyta</taxon>
        <taxon>Embryophyta</taxon>
        <taxon>Tracheophyta</taxon>
        <taxon>Spermatophyta</taxon>
        <taxon>Magnoliopsida</taxon>
        <taxon>Liliopsida</taxon>
        <taxon>Poales</taxon>
        <taxon>Poaceae</taxon>
        <taxon>BOP clade</taxon>
        <taxon>Oryzoideae</taxon>
        <taxon>Oryzeae</taxon>
        <taxon>Oryzinae</taxon>
        <taxon>Leersia</taxon>
    </lineage>
</organism>
<reference evidence="3" key="3">
    <citation type="submission" date="2015-04" db="UniProtKB">
        <authorList>
            <consortium name="EnsemblPlants"/>
        </authorList>
    </citation>
    <scope>IDENTIFICATION</scope>
</reference>
<sequence>MEFLLSGDAPFDLEIRVVGDDAATFHAHRMALAAQSLYFRRRLYGEVGNEAGGAPPSAIDVHGVSPEAFGAVLHYVYNDALPEEVTNKSGNAAAFMARELFEAADMYAMDRMKLLCANNLCRFIDVDTVSPIMEIAEAHSCELLKKARRNYMKRRRILAQ</sequence>
<evidence type="ECO:0000313" key="3">
    <source>
        <dbReference type="EnsemblPlants" id="LPERR04G23790.1"/>
    </source>
</evidence>
<dbReference type="AlphaFoldDB" id="A0A0D9WAN0"/>
<feature type="domain" description="BTB" evidence="2">
    <location>
        <begin position="11"/>
        <end position="85"/>
    </location>
</feature>
<dbReference type="STRING" id="77586.A0A0D9WAN0"/>
<reference evidence="3 4" key="1">
    <citation type="submission" date="2012-08" db="EMBL/GenBank/DDBJ databases">
        <title>Oryza genome evolution.</title>
        <authorList>
            <person name="Wing R.A."/>
        </authorList>
    </citation>
    <scope>NUCLEOTIDE SEQUENCE</scope>
</reference>
<evidence type="ECO:0000256" key="1">
    <source>
        <dbReference type="ARBA" id="ARBA00004906"/>
    </source>
</evidence>
<dbReference type="SUPFAM" id="SSF54695">
    <property type="entry name" value="POZ domain"/>
    <property type="match status" value="1"/>
</dbReference>
<comment type="pathway">
    <text evidence="1">Protein modification; protein ubiquitination.</text>
</comment>